<protein>
    <submittedName>
        <fullName evidence="2">Uncharacterized protein</fullName>
    </submittedName>
</protein>
<dbReference type="RefSeq" id="XP_020044492.1">
    <property type="nucleotide sequence ID" value="XM_020194133.1"/>
</dbReference>
<feature type="coiled-coil region" evidence="1">
    <location>
        <begin position="120"/>
        <end position="147"/>
    </location>
</feature>
<dbReference type="AlphaFoldDB" id="A0A1D2V9J1"/>
<dbReference type="Proteomes" id="UP000095038">
    <property type="component" value="Unassembled WGS sequence"/>
</dbReference>
<organism evidence="2 3">
    <name type="scientific">Ascoidea rubescens DSM 1968</name>
    <dbReference type="NCBI Taxonomy" id="1344418"/>
    <lineage>
        <taxon>Eukaryota</taxon>
        <taxon>Fungi</taxon>
        <taxon>Dikarya</taxon>
        <taxon>Ascomycota</taxon>
        <taxon>Saccharomycotina</taxon>
        <taxon>Saccharomycetes</taxon>
        <taxon>Ascoideaceae</taxon>
        <taxon>Ascoidea</taxon>
    </lineage>
</organism>
<keyword evidence="3" id="KW-1185">Reference proteome</keyword>
<evidence type="ECO:0000313" key="3">
    <source>
        <dbReference type="Proteomes" id="UP000095038"/>
    </source>
</evidence>
<dbReference type="InParanoid" id="A0A1D2V9J1"/>
<dbReference type="EMBL" id="KV454494">
    <property type="protein sequence ID" value="ODV58185.1"/>
    <property type="molecule type" value="Genomic_DNA"/>
</dbReference>
<proteinExistence type="predicted"/>
<reference evidence="3" key="1">
    <citation type="submission" date="2016-05" db="EMBL/GenBank/DDBJ databases">
        <title>Comparative genomics of biotechnologically important yeasts.</title>
        <authorList>
            <consortium name="DOE Joint Genome Institute"/>
            <person name="Riley R."/>
            <person name="Haridas S."/>
            <person name="Wolfe K.H."/>
            <person name="Lopes M.R."/>
            <person name="Hittinger C.T."/>
            <person name="Goker M."/>
            <person name="Salamov A."/>
            <person name="Wisecaver J."/>
            <person name="Long T.M."/>
            <person name="Aerts A.L."/>
            <person name="Barry K."/>
            <person name="Choi C."/>
            <person name="Clum A."/>
            <person name="Coughlan A.Y."/>
            <person name="Deshpande S."/>
            <person name="Douglass A.P."/>
            <person name="Hanson S.J."/>
            <person name="Klenk H.-P."/>
            <person name="Labutti K."/>
            <person name="Lapidus A."/>
            <person name="Lindquist E."/>
            <person name="Lipzen A."/>
            <person name="Meier-Kolthoff J.P."/>
            <person name="Ohm R.A."/>
            <person name="Otillar R.P."/>
            <person name="Pangilinan J."/>
            <person name="Peng Y."/>
            <person name="Rokas A."/>
            <person name="Rosa C.A."/>
            <person name="Scheuner C."/>
            <person name="Sibirny A.A."/>
            <person name="Slot J.C."/>
            <person name="Stielow J.B."/>
            <person name="Sun H."/>
            <person name="Kurtzman C.P."/>
            <person name="Blackwell M."/>
            <person name="Grigoriev I.V."/>
            <person name="Jeffries T.W."/>
        </authorList>
    </citation>
    <scope>NUCLEOTIDE SEQUENCE [LARGE SCALE GENOMIC DNA]</scope>
    <source>
        <strain evidence="3">DSM 1968</strain>
    </source>
</reference>
<accession>A0A1D2V9J1</accession>
<keyword evidence="1" id="KW-0175">Coiled coil</keyword>
<evidence type="ECO:0000313" key="2">
    <source>
        <dbReference type="EMBL" id="ODV58185.1"/>
    </source>
</evidence>
<sequence>MSAPNFDLSIHENVTLNDLERKMEQISKISKEIDLLASFDVTKKNTKENFGTHFNDQSFSLDDNLDDEFSAGPESQFDDDNIDHDKYWDNYHQFFEKLNSAKNDIKQFKKMVPEFIGDGMDLSDDELNTAINNIQSLNNKLDKNINQINTAYKTYSNVDNKYIDV</sequence>
<name>A0A1D2V9J1_9ASCO</name>
<evidence type="ECO:0000256" key="1">
    <source>
        <dbReference type="SAM" id="Coils"/>
    </source>
</evidence>
<gene>
    <name evidence="2" type="ORF">ASCRUDRAFT_78092</name>
</gene>
<dbReference type="GeneID" id="30967769"/>